<dbReference type="OrthoDB" id="3666542at2759"/>
<dbReference type="KEGG" id="pte:PTT_06223"/>
<dbReference type="AlphaFoldDB" id="E3RFF6"/>
<dbReference type="HOGENOM" id="CLU_1661702_0_0_1"/>
<evidence type="ECO:0000313" key="1">
    <source>
        <dbReference type="EMBL" id="EFQ95547.1"/>
    </source>
</evidence>
<keyword evidence="2" id="KW-1185">Reference proteome</keyword>
<reference evidence="1 2" key="1">
    <citation type="journal article" date="2010" name="Genome Biol.">
        <title>A first genome assembly of the barley fungal pathogen Pyrenophora teres f. teres.</title>
        <authorList>
            <person name="Ellwood S.R."/>
            <person name="Liu Z."/>
            <person name="Syme R.A."/>
            <person name="Lai Z."/>
            <person name="Hane J.K."/>
            <person name="Keiper F."/>
            <person name="Moffat C.S."/>
            <person name="Oliver R.P."/>
            <person name="Friesen T.L."/>
        </authorList>
    </citation>
    <scope>NUCLEOTIDE SEQUENCE [LARGE SCALE GENOMIC DNA]</scope>
    <source>
        <strain evidence="1 2">0-1</strain>
    </source>
</reference>
<evidence type="ECO:0000313" key="2">
    <source>
        <dbReference type="Proteomes" id="UP000001067"/>
    </source>
</evidence>
<organism evidence="2">
    <name type="scientific">Pyrenophora teres f. teres (strain 0-1)</name>
    <name type="common">Barley net blotch fungus</name>
    <name type="synonym">Drechslera teres f. teres</name>
    <dbReference type="NCBI Taxonomy" id="861557"/>
    <lineage>
        <taxon>Eukaryota</taxon>
        <taxon>Fungi</taxon>
        <taxon>Dikarya</taxon>
        <taxon>Ascomycota</taxon>
        <taxon>Pezizomycotina</taxon>
        <taxon>Dothideomycetes</taxon>
        <taxon>Pleosporomycetidae</taxon>
        <taxon>Pleosporales</taxon>
        <taxon>Pleosporineae</taxon>
        <taxon>Pleosporaceae</taxon>
        <taxon>Pyrenophora</taxon>
    </lineage>
</organism>
<gene>
    <name evidence="1" type="ORF">PTT_06223</name>
</gene>
<protein>
    <submittedName>
        <fullName evidence="1">Uncharacterized protein</fullName>
    </submittedName>
</protein>
<accession>E3RFF6</accession>
<name>E3RFF6_PYRTT</name>
<proteinExistence type="predicted"/>
<sequence length="159" mass="18420">MGATLAGVLYYHGEIRSNIRNKIPLQDWDFEAVLAYFRSNSNDNMSFSVANHAYMMACAEENRAPNILMRNMKSIYYRELFIKELQKSPGDFDIYSQTRSRGIQKEQERLFDQSEILKAEFQPNDPRLEKMIIMGLNMIQLSRCVTVNTMYVGSPDVGK</sequence>
<dbReference type="Proteomes" id="UP000001067">
    <property type="component" value="Unassembled WGS sequence"/>
</dbReference>
<dbReference type="EMBL" id="GL532707">
    <property type="protein sequence ID" value="EFQ95547.1"/>
    <property type="molecule type" value="Genomic_DNA"/>
</dbReference>